<dbReference type="EMBL" id="HACM01012173">
    <property type="protein sequence ID" value="CRZ12615.1"/>
    <property type="molecule type" value="Transcribed_RNA"/>
</dbReference>
<protein>
    <submittedName>
        <fullName evidence="1">Uncharacterized protein</fullName>
    </submittedName>
</protein>
<dbReference type="AlphaFoldDB" id="A0A0H5REE3"/>
<feature type="non-terminal residue" evidence="1">
    <location>
        <position position="100"/>
    </location>
</feature>
<accession>A0A0H5REE3</accession>
<name>A0A0H5REE3_9EUKA</name>
<proteinExistence type="predicted"/>
<evidence type="ECO:0000313" key="1">
    <source>
        <dbReference type="EMBL" id="CRZ12615.1"/>
    </source>
</evidence>
<reference evidence="1" key="1">
    <citation type="submission" date="2015-04" db="EMBL/GenBank/DDBJ databases">
        <title>The genome sequence of the plant pathogenic Rhizarian Plasmodiophora brassicae reveals insights in its biotrophic life cycle and the origin of chitin synthesis.</title>
        <authorList>
            <person name="Schwelm A."/>
            <person name="Fogelqvist J."/>
            <person name="Knaust A."/>
            <person name="Julke S."/>
            <person name="Lilja T."/>
            <person name="Dhandapani V."/>
            <person name="Bonilla-Rosso G."/>
            <person name="Karlsson M."/>
            <person name="Shevchenko A."/>
            <person name="Choi S.R."/>
            <person name="Kim H.G."/>
            <person name="Park J.Y."/>
            <person name="Lim Y.P."/>
            <person name="Ludwig-Muller J."/>
            <person name="Dixelius C."/>
        </authorList>
    </citation>
    <scope>NUCLEOTIDE SEQUENCE</scope>
    <source>
        <tissue evidence="1">Potato root galls</tissue>
    </source>
</reference>
<feature type="non-terminal residue" evidence="1">
    <location>
        <position position="1"/>
    </location>
</feature>
<organism evidence="1">
    <name type="scientific">Spongospora subterranea</name>
    <dbReference type="NCBI Taxonomy" id="70186"/>
    <lineage>
        <taxon>Eukaryota</taxon>
        <taxon>Sar</taxon>
        <taxon>Rhizaria</taxon>
        <taxon>Endomyxa</taxon>
        <taxon>Phytomyxea</taxon>
        <taxon>Plasmodiophorida</taxon>
        <taxon>Plasmodiophoridae</taxon>
        <taxon>Spongospora</taxon>
    </lineage>
</organism>
<sequence>FHPQPSKDSFPFSYAIRQTIPSNINELLMMRTQFDLRFPDLVPPTIPSAVHNSQLTTGSPFIASRLPSYGSAPLGRITIQRTGNVPTVINAINSFDSSHP</sequence>